<organism evidence="4 5">
    <name type="scientific">Nocardia aurantia</name>
    <dbReference type="NCBI Taxonomy" id="2585199"/>
    <lineage>
        <taxon>Bacteria</taxon>
        <taxon>Bacillati</taxon>
        <taxon>Actinomycetota</taxon>
        <taxon>Actinomycetes</taxon>
        <taxon>Mycobacteriales</taxon>
        <taxon>Nocardiaceae</taxon>
        <taxon>Nocardia</taxon>
    </lineage>
</organism>
<dbReference type="Proteomes" id="UP000431401">
    <property type="component" value="Unassembled WGS sequence"/>
</dbReference>
<evidence type="ECO:0000256" key="1">
    <source>
        <dbReference type="ARBA" id="ARBA00022553"/>
    </source>
</evidence>
<accession>A0A7K0DGX2</accession>
<evidence type="ECO:0000313" key="5">
    <source>
        <dbReference type="Proteomes" id="UP000431401"/>
    </source>
</evidence>
<dbReference type="AlphaFoldDB" id="A0A7K0DGX2"/>
<keyword evidence="1" id="KW-0597">Phosphoprotein</keyword>
<evidence type="ECO:0000313" key="4">
    <source>
        <dbReference type="EMBL" id="MQY25063.1"/>
    </source>
</evidence>
<protein>
    <recommendedName>
        <fullName evidence="3">FHA domain-containing protein</fullName>
    </recommendedName>
</protein>
<reference evidence="4 5" key="1">
    <citation type="submission" date="2019-10" db="EMBL/GenBank/DDBJ databases">
        <title>Nocardia macrotermitis sp. nov. and Nocardia aurantia sp. nov., isolated from the gut of fungus growing-termite Macrotermes natalensis.</title>
        <authorList>
            <person name="Benndorf R."/>
            <person name="Schwitalla J."/>
            <person name="Martin K."/>
            <person name="De Beer W."/>
            <person name="Kaster A.-K."/>
            <person name="Vollmers J."/>
            <person name="Poulsen M."/>
            <person name="Beemelmanns C."/>
        </authorList>
    </citation>
    <scope>NUCLEOTIDE SEQUENCE [LARGE SCALE GENOMIC DNA]</scope>
    <source>
        <strain evidence="4 5">RB56</strain>
    </source>
</reference>
<dbReference type="InterPro" id="IPR000253">
    <property type="entry name" value="FHA_dom"/>
</dbReference>
<dbReference type="CDD" id="cd00060">
    <property type="entry name" value="FHA"/>
    <property type="match status" value="1"/>
</dbReference>
<dbReference type="SUPFAM" id="SSF49879">
    <property type="entry name" value="SMAD/FHA domain"/>
    <property type="match status" value="1"/>
</dbReference>
<sequence>MAGQRAPAGQVSSSSLPVQGFSAGSQLPPTAQMAEADHFPPTDQLPQDAGQAGPAFDPFLDPTELSAPRPVAQRGTNPSPMPDPDLERRIEETAKATKLTAKVLGFTCARAHPTDPRAAFCTVCGMPVDQTQQLIEVLRPPLGVLVLDDGTTFPVAADAVLGRDPDHSEPARQGLLPWKIEDASGGMSRAHAEIRLANWDVTVVDRGSTNGTRARLPGYRDWIRLQPNQPLTLVFGAEIMLGNRMVRFEPAAPPPFG</sequence>
<dbReference type="PROSITE" id="PS50006">
    <property type="entry name" value="FHA_DOMAIN"/>
    <property type="match status" value="1"/>
</dbReference>
<dbReference type="EMBL" id="WEGI01000001">
    <property type="protein sequence ID" value="MQY25063.1"/>
    <property type="molecule type" value="Genomic_DNA"/>
</dbReference>
<evidence type="ECO:0000259" key="3">
    <source>
        <dbReference type="PROSITE" id="PS50006"/>
    </source>
</evidence>
<feature type="region of interest" description="Disordered" evidence="2">
    <location>
        <begin position="1"/>
        <end position="86"/>
    </location>
</feature>
<name>A0A7K0DGX2_9NOCA</name>
<feature type="compositionally biased region" description="Polar residues" evidence="2">
    <location>
        <begin position="10"/>
        <end position="29"/>
    </location>
</feature>
<keyword evidence="5" id="KW-1185">Reference proteome</keyword>
<dbReference type="Gene3D" id="2.60.200.20">
    <property type="match status" value="1"/>
</dbReference>
<proteinExistence type="predicted"/>
<dbReference type="InterPro" id="IPR008984">
    <property type="entry name" value="SMAD_FHA_dom_sf"/>
</dbReference>
<dbReference type="Pfam" id="PF00498">
    <property type="entry name" value="FHA"/>
    <property type="match status" value="1"/>
</dbReference>
<feature type="domain" description="FHA" evidence="3">
    <location>
        <begin position="159"/>
        <end position="212"/>
    </location>
</feature>
<comment type="caution">
    <text evidence="4">The sequence shown here is derived from an EMBL/GenBank/DDBJ whole genome shotgun (WGS) entry which is preliminary data.</text>
</comment>
<evidence type="ECO:0000256" key="2">
    <source>
        <dbReference type="SAM" id="MobiDB-lite"/>
    </source>
</evidence>
<gene>
    <name evidence="4" type="ORF">NRB56_06170</name>
</gene>